<evidence type="ECO:0000313" key="2">
    <source>
        <dbReference type="EMBL" id="MBW8484304.1"/>
    </source>
</evidence>
<dbReference type="Proteomes" id="UP000774570">
    <property type="component" value="Unassembled WGS sequence"/>
</dbReference>
<sequence length="380" mass="40489">MRILVCAIGQLGHLNPMIAIALRLRAAGHDARIATGPGVAGYARAAGVPALAMGTGGELRKDFATEAEGRGAALLDREAPRWIGDLLAYAADWPPDLVVRQWMEGASLVAAERLGVPHVVCEVCLRLPERYREYDPAARTARAYGVAPGFAEGSLWLSCFPPSFARPGTPRKPHEHHVKPLLYDRHGPRGADGLAAGADGAPLVYATLGTMYNQVPHVFESLVEAFAGEDYRVVISTGPDRDPGSVKVRSLPPNVRVTRYVPNSAIVPRADAVISHGGFSTVMAALAHGVPLGLVPLGSDHGTNSGRCVDLGAGLRYPHCRTEPYVHVPPADVAAGPLREMARELLADGRYREAAGRLRDEMAALPGHDRAVELIEAVPR</sequence>
<keyword evidence="3" id="KW-1185">Reference proteome</keyword>
<gene>
    <name evidence="2" type="ORF">K1Y72_18115</name>
</gene>
<comment type="caution">
    <text evidence="2">The sequence shown here is derived from an EMBL/GenBank/DDBJ whole genome shotgun (WGS) entry which is preliminary data.</text>
</comment>
<dbReference type="Pfam" id="PF06722">
    <property type="entry name" value="EryCIII-like_C"/>
    <property type="match status" value="1"/>
</dbReference>
<protein>
    <recommendedName>
        <fullName evidence="1">Erythromycin biosynthesis protein CIII-like C-terminal domain-containing protein</fullName>
    </recommendedName>
</protein>
<evidence type="ECO:0000259" key="1">
    <source>
        <dbReference type="Pfam" id="PF06722"/>
    </source>
</evidence>
<dbReference type="InterPro" id="IPR050426">
    <property type="entry name" value="Glycosyltransferase_28"/>
</dbReference>
<dbReference type="InterPro" id="IPR010610">
    <property type="entry name" value="EryCIII-like_C"/>
</dbReference>
<dbReference type="PANTHER" id="PTHR48050:SF13">
    <property type="entry name" value="STEROL 3-BETA-GLUCOSYLTRANSFERASE UGT80A2"/>
    <property type="match status" value="1"/>
</dbReference>
<proteinExistence type="predicted"/>
<dbReference type="SUPFAM" id="SSF53756">
    <property type="entry name" value="UDP-Glycosyltransferase/glycogen phosphorylase"/>
    <property type="match status" value="1"/>
</dbReference>
<accession>A0ABS7FV56</accession>
<dbReference type="PANTHER" id="PTHR48050">
    <property type="entry name" value="STEROL 3-BETA-GLUCOSYLTRANSFERASE"/>
    <property type="match status" value="1"/>
</dbReference>
<evidence type="ECO:0000313" key="3">
    <source>
        <dbReference type="Proteomes" id="UP000774570"/>
    </source>
</evidence>
<dbReference type="Gene3D" id="3.40.50.2000">
    <property type="entry name" value="Glycogen Phosphorylase B"/>
    <property type="match status" value="2"/>
</dbReference>
<dbReference type="CDD" id="cd03784">
    <property type="entry name" value="GT1_Gtf-like"/>
    <property type="match status" value="1"/>
</dbReference>
<reference evidence="2 3" key="1">
    <citation type="submission" date="2021-07" db="EMBL/GenBank/DDBJ databases">
        <title>Actinomadura sp. PM05-2 isolated from lichen.</title>
        <authorList>
            <person name="Somphong A."/>
            <person name="Phongsopitanun W."/>
            <person name="Tanasupawat S."/>
            <person name="Peongsungnone V."/>
        </authorList>
    </citation>
    <scope>NUCLEOTIDE SEQUENCE [LARGE SCALE GENOMIC DNA]</scope>
    <source>
        <strain evidence="2 3">PM05-2</strain>
    </source>
</reference>
<dbReference type="RefSeq" id="WP_220167523.1">
    <property type="nucleotide sequence ID" value="NZ_JAIBOA010000010.1"/>
</dbReference>
<dbReference type="InterPro" id="IPR002213">
    <property type="entry name" value="UDP_glucos_trans"/>
</dbReference>
<feature type="domain" description="Erythromycin biosynthesis protein CIII-like C-terminal" evidence="1">
    <location>
        <begin position="246"/>
        <end position="372"/>
    </location>
</feature>
<organism evidence="2 3">
    <name type="scientific">Actinomadura parmotrematis</name>
    <dbReference type="NCBI Taxonomy" id="2864039"/>
    <lineage>
        <taxon>Bacteria</taxon>
        <taxon>Bacillati</taxon>
        <taxon>Actinomycetota</taxon>
        <taxon>Actinomycetes</taxon>
        <taxon>Streptosporangiales</taxon>
        <taxon>Thermomonosporaceae</taxon>
        <taxon>Actinomadura</taxon>
    </lineage>
</organism>
<name>A0ABS7FV56_9ACTN</name>
<dbReference type="EMBL" id="JAIBOA010000010">
    <property type="protein sequence ID" value="MBW8484304.1"/>
    <property type="molecule type" value="Genomic_DNA"/>
</dbReference>